<protein>
    <submittedName>
        <fullName evidence="1">Uncharacterized protein</fullName>
    </submittedName>
</protein>
<proteinExistence type="predicted"/>
<sequence length="78" mass="8623">MSMASTRSRVNSQFPRPYMEWTSATISPALVQSLVADMEMVFNKMANGNGTNIHPIQVDDGLLQRCSFWESLGALTGQ</sequence>
<reference evidence="1" key="1">
    <citation type="submission" date="2022-09" db="EMBL/GenBank/DDBJ databases">
        <title>A Global Phylogenomic Analysis of the Shiitake Genus Lentinula.</title>
        <authorList>
            <consortium name="DOE Joint Genome Institute"/>
            <person name="Sierra-Patev S."/>
            <person name="Min B."/>
            <person name="Naranjo-Ortiz M."/>
            <person name="Looney B."/>
            <person name="Konkel Z."/>
            <person name="Slot J.C."/>
            <person name="Sakamoto Y."/>
            <person name="Steenwyk J.L."/>
            <person name="Rokas A."/>
            <person name="Carro J."/>
            <person name="Camarero S."/>
            <person name="Ferreira P."/>
            <person name="Molpeceres G."/>
            <person name="Ruiz-Duenas F.J."/>
            <person name="Serrano A."/>
            <person name="Henrissat B."/>
            <person name="Drula E."/>
            <person name="Hughes K.W."/>
            <person name="Mata J.L."/>
            <person name="Ishikawa N.K."/>
            <person name="Vargas-Isla R."/>
            <person name="Ushijima S."/>
            <person name="Smith C.A."/>
            <person name="Ahrendt S."/>
            <person name="Andreopoulos W."/>
            <person name="He G."/>
            <person name="Labutti K."/>
            <person name="Lipzen A."/>
            <person name="Ng V."/>
            <person name="Riley R."/>
            <person name="Sandor L."/>
            <person name="Barry K."/>
            <person name="Martinez A.T."/>
            <person name="Xiao Y."/>
            <person name="Gibbons J.G."/>
            <person name="Terashima K."/>
            <person name="Grigoriev I.V."/>
            <person name="Hibbett D.S."/>
        </authorList>
    </citation>
    <scope>NUCLEOTIDE SEQUENCE</scope>
    <source>
        <strain evidence="1">TMI1499</strain>
    </source>
</reference>
<comment type="caution">
    <text evidence="1">The sequence shown here is derived from an EMBL/GenBank/DDBJ whole genome shotgun (WGS) entry which is preliminary data.</text>
</comment>
<evidence type="ECO:0000313" key="2">
    <source>
        <dbReference type="Proteomes" id="UP001163835"/>
    </source>
</evidence>
<accession>A0ACC1TJB5</accession>
<gene>
    <name evidence="1" type="ORF">F5876DRAFT_82597</name>
</gene>
<keyword evidence="2" id="KW-1185">Reference proteome</keyword>
<name>A0ACC1TJB5_9AGAR</name>
<dbReference type="Proteomes" id="UP001163835">
    <property type="component" value="Unassembled WGS sequence"/>
</dbReference>
<evidence type="ECO:0000313" key="1">
    <source>
        <dbReference type="EMBL" id="KAJ3804799.1"/>
    </source>
</evidence>
<dbReference type="EMBL" id="MU795804">
    <property type="protein sequence ID" value="KAJ3804799.1"/>
    <property type="molecule type" value="Genomic_DNA"/>
</dbReference>
<organism evidence="1 2">
    <name type="scientific">Lentinula aff. lateritia</name>
    <dbReference type="NCBI Taxonomy" id="2804960"/>
    <lineage>
        <taxon>Eukaryota</taxon>
        <taxon>Fungi</taxon>
        <taxon>Dikarya</taxon>
        <taxon>Basidiomycota</taxon>
        <taxon>Agaricomycotina</taxon>
        <taxon>Agaricomycetes</taxon>
        <taxon>Agaricomycetidae</taxon>
        <taxon>Agaricales</taxon>
        <taxon>Marasmiineae</taxon>
        <taxon>Omphalotaceae</taxon>
        <taxon>Lentinula</taxon>
    </lineage>
</organism>